<feature type="transmembrane region" description="Helical" evidence="2">
    <location>
        <begin position="26"/>
        <end position="49"/>
    </location>
</feature>
<dbReference type="STRING" id="1384054.N790_02055"/>
<keyword evidence="2" id="KW-0812">Transmembrane</keyword>
<dbReference type="Proteomes" id="UP000029392">
    <property type="component" value="Unassembled WGS sequence"/>
</dbReference>
<dbReference type="eggNOG" id="COG2770">
    <property type="taxonomic scope" value="Bacteria"/>
</dbReference>
<dbReference type="InterPro" id="IPR001932">
    <property type="entry name" value="PPM-type_phosphatase-like_dom"/>
</dbReference>
<dbReference type="PROSITE" id="PS50885">
    <property type="entry name" value="HAMP"/>
    <property type="match status" value="1"/>
</dbReference>
<keyword evidence="2" id="KW-0472">Membrane</keyword>
<keyword evidence="1" id="KW-0378">Hydrolase</keyword>
<dbReference type="Pfam" id="PF22673">
    <property type="entry name" value="MCP-like_PDC_1"/>
    <property type="match status" value="1"/>
</dbReference>
<keyword evidence="6" id="KW-1185">Reference proteome</keyword>
<evidence type="ECO:0000313" key="5">
    <source>
        <dbReference type="EMBL" id="KFN46205.1"/>
    </source>
</evidence>
<dbReference type="PROSITE" id="PS51746">
    <property type="entry name" value="PPM_2"/>
    <property type="match status" value="1"/>
</dbReference>
<dbReference type="SUPFAM" id="SSF158472">
    <property type="entry name" value="HAMP domain-like"/>
    <property type="match status" value="1"/>
</dbReference>
<dbReference type="InterPro" id="IPR003660">
    <property type="entry name" value="HAMP_dom"/>
</dbReference>
<dbReference type="RefSeq" id="WP_245593772.1">
    <property type="nucleotide sequence ID" value="NZ_AVCH01000172.1"/>
</dbReference>
<evidence type="ECO:0000259" key="3">
    <source>
        <dbReference type="PROSITE" id="PS50885"/>
    </source>
</evidence>
<dbReference type="Pfam" id="PF07228">
    <property type="entry name" value="SpoIIE"/>
    <property type="match status" value="1"/>
</dbReference>
<dbReference type="AlphaFoldDB" id="A0A091BPF2"/>
<accession>A0A091BPF2</accession>
<name>A0A091BPF2_9GAMM</name>
<proteinExistence type="predicted"/>
<protein>
    <recommendedName>
        <fullName evidence="7">HAMP domain-containing protein</fullName>
    </recommendedName>
</protein>
<dbReference type="Gene3D" id="6.10.340.10">
    <property type="match status" value="1"/>
</dbReference>
<dbReference type="CDD" id="cd12913">
    <property type="entry name" value="PDC1_MCP_like"/>
    <property type="match status" value="1"/>
</dbReference>
<organism evidence="5 6">
    <name type="scientific">Arenimonas malthae CC-JY-1</name>
    <dbReference type="NCBI Taxonomy" id="1384054"/>
    <lineage>
        <taxon>Bacteria</taxon>
        <taxon>Pseudomonadati</taxon>
        <taxon>Pseudomonadota</taxon>
        <taxon>Gammaproteobacteria</taxon>
        <taxon>Lysobacterales</taxon>
        <taxon>Lysobacteraceae</taxon>
        <taxon>Arenimonas</taxon>
    </lineage>
</organism>
<dbReference type="InterPro" id="IPR052016">
    <property type="entry name" value="Bact_Sigma-Reg"/>
</dbReference>
<dbReference type="Gene3D" id="3.60.40.10">
    <property type="entry name" value="PPM-type phosphatase domain"/>
    <property type="match status" value="1"/>
</dbReference>
<evidence type="ECO:0000313" key="6">
    <source>
        <dbReference type="Proteomes" id="UP000029392"/>
    </source>
</evidence>
<keyword evidence="2" id="KW-1133">Transmembrane helix</keyword>
<dbReference type="GO" id="GO:0016791">
    <property type="term" value="F:phosphatase activity"/>
    <property type="evidence" value="ECO:0007669"/>
    <property type="project" value="TreeGrafter"/>
</dbReference>
<dbReference type="InterPro" id="IPR036457">
    <property type="entry name" value="PPM-type-like_dom_sf"/>
</dbReference>
<sequence length="663" mass="70524">MTDQQPRHGSVGGRQVPWRRSLRTRLLLWSSLTSVLLLVAVAAVFYVALRGVLIANTQAEMRGLAQQAAGGLEATLDSVQVSGRTLAGTASGLGRQPLNLRALLEATLAADPDIAGVMVAMEPGRLGDDDPGFDWYVRREGLGLVNTPLKGLGYDDYRVLPWYTRTVGTARPWWSEPYANDATGGELFVTYNLPLFRPGGEGMGAIGMVSLDVPVQRLRGQLGQLVDAPGLVPMLFSPEFRAVVHPDTAFSGGGPLPEVIESTGRQDLAPLADALRRRLPLEWQHTLAGSGPRAGERHYSFALPVGETGWSFALSVPEHVILAQLNAVTLWGLGAGLLGVVLCVWAVRRHAGLIAQPVEDLTDTAHHFARGEFDYPLRHVEREDEVGVMARAFDAARGSIKRQLVEITGMEAARSRLESELGIARDIQQALLPGPGELRGGGFHVAWHGLLDPAKEVGGDFYTVFGREGDALWFAIGDVSDKGVPAALFMARTMTVLEVAAQAGGSPGSALRAAALHLAEGNDTCMFATVLCGVLELGTGQLVLASAGHEPPVLLHADGRREFLPVPTTGPLGVDVAGDYPAWRGRLAPGDTLLLYTDGVTEAFDAANQAFGEARLLRALEAGADPAALCHRLHAAVQSFAGEAPQSDDITLLALRYQAGDAP</sequence>
<feature type="domain" description="PPM-type phosphatase" evidence="4">
    <location>
        <begin position="439"/>
        <end position="657"/>
    </location>
</feature>
<evidence type="ECO:0000259" key="4">
    <source>
        <dbReference type="PROSITE" id="PS51746"/>
    </source>
</evidence>
<dbReference type="CDD" id="cd06225">
    <property type="entry name" value="HAMP"/>
    <property type="match status" value="1"/>
</dbReference>
<dbReference type="EMBL" id="AVCH01000172">
    <property type="protein sequence ID" value="KFN46205.1"/>
    <property type="molecule type" value="Genomic_DNA"/>
</dbReference>
<reference evidence="5 6" key="1">
    <citation type="submission" date="2013-09" db="EMBL/GenBank/DDBJ databases">
        <title>Genome sequencing of Arenimonas malthae.</title>
        <authorList>
            <person name="Chen F."/>
            <person name="Wang G."/>
        </authorList>
    </citation>
    <scope>NUCLEOTIDE SEQUENCE [LARGE SCALE GENOMIC DNA]</scope>
    <source>
        <strain evidence="5 6">CC-JY-1</strain>
    </source>
</reference>
<dbReference type="eggNOG" id="COG2208">
    <property type="taxonomic scope" value="Bacteria"/>
</dbReference>
<dbReference type="SUPFAM" id="SSF81606">
    <property type="entry name" value="PP2C-like"/>
    <property type="match status" value="1"/>
</dbReference>
<dbReference type="GO" id="GO:0007165">
    <property type="term" value="P:signal transduction"/>
    <property type="evidence" value="ECO:0007669"/>
    <property type="project" value="InterPro"/>
</dbReference>
<gene>
    <name evidence="5" type="ORF">N790_02055</name>
</gene>
<dbReference type="Gene3D" id="3.30.450.20">
    <property type="entry name" value="PAS domain"/>
    <property type="match status" value="1"/>
</dbReference>
<dbReference type="SMART" id="SM00304">
    <property type="entry name" value="HAMP"/>
    <property type="match status" value="1"/>
</dbReference>
<dbReference type="PANTHER" id="PTHR43156">
    <property type="entry name" value="STAGE II SPORULATION PROTEIN E-RELATED"/>
    <property type="match status" value="1"/>
</dbReference>
<evidence type="ECO:0008006" key="7">
    <source>
        <dbReference type="Google" id="ProtNLM"/>
    </source>
</evidence>
<comment type="caution">
    <text evidence="5">The sequence shown here is derived from an EMBL/GenBank/DDBJ whole genome shotgun (WGS) entry which is preliminary data.</text>
</comment>
<dbReference type="Pfam" id="PF00672">
    <property type="entry name" value="HAMP"/>
    <property type="match status" value="1"/>
</dbReference>
<dbReference type="PATRIC" id="fig|1384054.3.peg.1856"/>
<dbReference type="GO" id="GO:0016020">
    <property type="term" value="C:membrane"/>
    <property type="evidence" value="ECO:0007669"/>
    <property type="project" value="InterPro"/>
</dbReference>
<dbReference type="SMART" id="SM00331">
    <property type="entry name" value="PP2C_SIG"/>
    <property type="match status" value="1"/>
</dbReference>
<feature type="domain" description="HAMP" evidence="3">
    <location>
        <begin position="352"/>
        <end position="405"/>
    </location>
</feature>
<evidence type="ECO:0000256" key="2">
    <source>
        <dbReference type="SAM" id="Phobius"/>
    </source>
</evidence>
<evidence type="ECO:0000256" key="1">
    <source>
        <dbReference type="ARBA" id="ARBA00022801"/>
    </source>
</evidence>
<dbReference type="PANTHER" id="PTHR43156:SF2">
    <property type="entry name" value="STAGE II SPORULATION PROTEIN E"/>
    <property type="match status" value="1"/>
</dbReference>